<dbReference type="Proteomes" id="UP000308697">
    <property type="component" value="Unassembled WGS sequence"/>
</dbReference>
<evidence type="ECO:0000313" key="3">
    <source>
        <dbReference type="Proteomes" id="UP000308697"/>
    </source>
</evidence>
<feature type="compositionally biased region" description="Polar residues" evidence="1">
    <location>
        <begin position="1"/>
        <end position="29"/>
    </location>
</feature>
<protein>
    <submittedName>
        <fullName evidence="2">Uncharacterized protein</fullName>
    </submittedName>
</protein>
<evidence type="ECO:0000313" key="2">
    <source>
        <dbReference type="EMBL" id="TJZ42528.1"/>
    </source>
</evidence>
<sequence length="85" mass="8794">MRQSVSGKTPTTTMMPTSRARSAPNSHQPSCLRCTSAARSSAIQARRPALSTVAATKNTLSATTVPRAGGWYGGWAGAGACMYCS</sequence>
<organism evidence="2 3">
    <name type="scientific">Streptomyces piniterrae</name>
    <dbReference type="NCBI Taxonomy" id="2571125"/>
    <lineage>
        <taxon>Bacteria</taxon>
        <taxon>Bacillati</taxon>
        <taxon>Actinomycetota</taxon>
        <taxon>Actinomycetes</taxon>
        <taxon>Kitasatosporales</taxon>
        <taxon>Streptomycetaceae</taxon>
        <taxon>Streptomyces</taxon>
    </lineage>
</organism>
<proteinExistence type="predicted"/>
<accession>A0A4V5MHS0</accession>
<reference evidence="2 3" key="1">
    <citation type="submission" date="2019-04" db="EMBL/GenBank/DDBJ databases">
        <title>Streptomyces piniterrae sp. nov., a heliquinomycin-producing actinomycete isolated from rhizosphere soil of Pinus yunnanensis.</title>
        <authorList>
            <person name="Zhuang X."/>
            <person name="Zhao J."/>
        </authorList>
    </citation>
    <scope>NUCLEOTIDE SEQUENCE [LARGE SCALE GENOMIC DNA]</scope>
    <source>
        <strain evidence="3">jys28</strain>
    </source>
</reference>
<keyword evidence="3" id="KW-1185">Reference proteome</keyword>
<dbReference type="EMBL" id="SUMB01000016">
    <property type="protein sequence ID" value="TJZ42528.1"/>
    <property type="molecule type" value="Genomic_DNA"/>
</dbReference>
<dbReference type="AlphaFoldDB" id="A0A4V5MHS0"/>
<feature type="region of interest" description="Disordered" evidence="1">
    <location>
        <begin position="1"/>
        <end position="31"/>
    </location>
</feature>
<name>A0A4V5MHS0_9ACTN</name>
<comment type="caution">
    <text evidence="2">The sequence shown here is derived from an EMBL/GenBank/DDBJ whole genome shotgun (WGS) entry which is preliminary data.</text>
</comment>
<gene>
    <name evidence="2" type="ORF">FCH28_34580</name>
</gene>
<evidence type="ECO:0000256" key="1">
    <source>
        <dbReference type="SAM" id="MobiDB-lite"/>
    </source>
</evidence>